<accession>A0A318ZKW4</accession>
<dbReference type="PANTHER" id="PTHR48070:SF1">
    <property type="entry name" value="SERINE HYDROLASE FSH DOMAIN-CONTAINING PROTEIN"/>
    <property type="match status" value="1"/>
</dbReference>
<dbReference type="GO" id="GO:0005737">
    <property type="term" value="C:cytoplasm"/>
    <property type="evidence" value="ECO:0007669"/>
    <property type="project" value="TreeGrafter"/>
</dbReference>
<dbReference type="AlphaFoldDB" id="A0A318ZKW4"/>
<organism evidence="3 4">
    <name type="scientific">Aspergillus saccharolyticus JOP 1030-1</name>
    <dbReference type="NCBI Taxonomy" id="1450539"/>
    <lineage>
        <taxon>Eukaryota</taxon>
        <taxon>Fungi</taxon>
        <taxon>Dikarya</taxon>
        <taxon>Ascomycota</taxon>
        <taxon>Pezizomycotina</taxon>
        <taxon>Eurotiomycetes</taxon>
        <taxon>Eurotiomycetidae</taxon>
        <taxon>Eurotiales</taxon>
        <taxon>Aspergillaceae</taxon>
        <taxon>Aspergillus</taxon>
        <taxon>Aspergillus subgen. Circumdati</taxon>
    </lineage>
</organism>
<dbReference type="Gene3D" id="3.40.50.1820">
    <property type="entry name" value="alpha/beta hydrolase"/>
    <property type="match status" value="1"/>
</dbReference>
<sequence length="244" mass="27046">MTKPTNRPRIACFHGGGSRASVYEVQCAHLAKLLEPDFELIFFDGPFFRDAGPGVLPAFRGYEPFRSWFTADSSGAELPDGSGYDMTGRDGVERIWKLMQEKDKLSPGGPWVGVMGFSQGTRPAGGLLLDQQRRIASGEFGSEAEIPTGLRLKFGVMCMGAGAPMMAESAHRAESDAELVSIPTIHVHGLKDPVLPLSRHQLASYYDPKRSELFEVDYHHAMPWVKHEVEHLARLIRTAYRENS</sequence>
<dbReference type="Proteomes" id="UP000248349">
    <property type="component" value="Unassembled WGS sequence"/>
</dbReference>
<dbReference type="GO" id="GO:0044550">
    <property type="term" value="P:secondary metabolite biosynthetic process"/>
    <property type="evidence" value="ECO:0007669"/>
    <property type="project" value="TreeGrafter"/>
</dbReference>
<dbReference type="InterPro" id="IPR050593">
    <property type="entry name" value="LovG"/>
</dbReference>
<evidence type="ECO:0000256" key="1">
    <source>
        <dbReference type="ARBA" id="ARBA00022801"/>
    </source>
</evidence>
<dbReference type="STRING" id="1450539.A0A318ZKW4"/>
<feature type="domain" description="Serine hydrolase" evidence="2">
    <location>
        <begin position="6"/>
        <end position="230"/>
    </location>
</feature>
<protein>
    <recommendedName>
        <fullName evidence="2">Serine hydrolase domain-containing protein</fullName>
    </recommendedName>
</protein>
<name>A0A318ZKW4_9EURO</name>
<dbReference type="InterPro" id="IPR029058">
    <property type="entry name" value="AB_hydrolase_fold"/>
</dbReference>
<keyword evidence="1" id="KW-0378">Hydrolase</keyword>
<dbReference type="SUPFAM" id="SSF53474">
    <property type="entry name" value="alpha/beta-Hydrolases"/>
    <property type="match status" value="1"/>
</dbReference>
<dbReference type="EMBL" id="KZ821225">
    <property type="protein sequence ID" value="PYH47044.1"/>
    <property type="molecule type" value="Genomic_DNA"/>
</dbReference>
<reference evidence="3 4" key="1">
    <citation type="submission" date="2016-12" db="EMBL/GenBank/DDBJ databases">
        <title>The genomes of Aspergillus section Nigri reveals drivers in fungal speciation.</title>
        <authorList>
            <consortium name="DOE Joint Genome Institute"/>
            <person name="Vesth T.C."/>
            <person name="Nybo J."/>
            <person name="Theobald S."/>
            <person name="Brandl J."/>
            <person name="Frisvad J.C."/>
            <person name="Nielsen K.F."/>
            <person name="Lyhne E.K."/>
            <person name="Kogle M.E."/>
            <person name="Kuo A."/>
            <person name="Riley R."/>
            <person name="Clum A."/>
            <person name="Nolan M."/>
            <person name="Lipzen A."/>
            <person name="Salamov A."/>
            <person name="Henrissat B."/>
            <person name="Wiebenga A."/>
            <person name="De Vries R.P."/>
            <person name="Grigoriev I.V."/>
            <person name="Mortensen U.H."/>
            <person name="Andersen M.R."/>
            <person name="Baker S.E."/>
        </authorList>
    </citation>
    <scope>NUCLEOTIDE SEQUENCE [LARGE SCALE GENOMIC DNA]</scope>
    <source>
        <strain evidence="3 4">JOP 1030-1</strain>
    </source>
</reference>
<dbReference type="GO" id="GO:0016787">
    <property type="term" value="F:hydrolase activity"/>
    <property type="evidence" value="ECO:0007669"/>
    <property type="project" value="UniProtKB-KW"/>
</dbReference>
<evidence type="ECO:0000259" key="2">
    <source>
        <dbReference type="Pfam" id="PF03959"/>
    </source>
</evidence>
<dbReference type="OrthoDB" id="414698at2759"/>
<gene>
    <name evidence="3" type="ORF">BP01DRAFT_315078</name>
</gene>
<evidence type="ECO:0000313" key="3">
    <source>
        <dbReference type="EMBL" id="PYH47044.1"/>
    </source>
</evidence>
<dbReference type="Pfam" id="PF03959">
    <property type="entry name" value="FSH1"/>
    <property type="match status" value="1"/>
</dbReference>
<dbReference type="PANTHER" id="PTHR48070">
    <property type="entry name" value="ESTERASE OVCA2"/>
    <property type="match status" value="1"/>
</dbReference>
<evidence type="ECO:0000313" key="4">
    <source>
        <dbReference type="Proteomes" id="UP000248349"/>
    </source>
</evidence>
<dbReference type="GO" id="GO:0005634">
    <property type="term" value="C:nucleus"/>
    <property type="evidence" value="ECO:0007669"/>
    <property type="project" value="TreeGrafter"/>
</dbReference>
<dbReference type="GeneID" id="37073778"/>
<keyword evidence="4" id="KW-1185">Reference proteome</keyword>
<dbReference type="InterPro" id="IPR005645">
    <property type="entry name" value="FSH-like_dom"/>
</dbReference>
<dbReference type="RefSeq" id="XP_025433026.1">
    <property type="nucleotide sequence ID" value="XM_025572550.1"/>
</dbReference>
<proteinExistence type="predicted"/>